<gene>
    <name evidence="2" type="ORF">OICFNHDK_3755</name>
</gene>
<accession>A0AAV4ZBB9</accession>
<comment type="caution">
    <text evidence="2">The sequence shown here is derived from an EMBL/GenBank/DDBJ whole genome shotgun (WGS) entry which is preliminary data.</text>
</comment>
<protein>
    <submittedName>
        <fullName evidence="2">Uncharacterized protein</fullName>
    </submittedName>
</protein>
<evidence type="ECO:0000256" key="1">
    <source>
        <dbReference type="SAM" id="MobiDB-lite"/>
    </source>
</evidence>
<reference evidence="2" key="2">
    <citation type="submission" date="2021-08" db="EMBL/GenBank/DDBJ databases">
        <authorList>
            <person name="Tani A."/>
            <person name="Ola A."/>
            <person name="Ogura Y."/>
            <person name="Katsura K."/>
            <person name="Hayashi T."/>
        </authorList>
    </citation>
    <scope>NUCLEOTIDE SEQUENCE</scope>
    <source>
        <strain evidence="2">DSM 21893</strain>
    </source>
</reference>
<proteinExistence type="predicted"/>
<evidence type="ECO:0000313" key="2">
    <source>
        <dbReference type="EMBL" id="GJD41272.1"/>
    </source>
</evidence>
<keyword evidence="3" id="KW-1185">Reference proteome</keyword>
<organism evidence="2 3">
    <name type="scientific">Methylobacterium bullatum</name>
    <dbReference type="NCBI Taxonomy" id="570505"/>
    <lineage>
        <taxon>Bacteria</taxon>
        <taxon>Pseudomonadati</taxon>
        <taxon>Pseudomonadota</taxon>
        <taxon>Alphaproteobacteria</taxon>
        <taxon>Hyphomicrobiales</taxon>
        <taxon>Methylobacteriaceae</taxon>
        <taxon>Methylobacterium</taxon>
    </lineage>
</organism>
<dbReference type="AlphaFoldDB" id="A0AAV4ZBB9"/>
<dbReference type="RefSeq" id="WP_192215700.1">
    <property type="nucleotide sequence ID" value="NZ_BPQF01000019.1"/>
</dbReference>
<dbReference type="Proteomes" id="UP001055307">
    <property type="component" value="Unassembled WGS sequence"/>
</dbReference>
<reference evidence="2" key="1">
    <citation type="journal article" date="2016" name="Front. Microbiol.">
        <title>Genome Sequence of the Piezophilic, Mesophilic Sulfate-Reducing Bacterium Desulfovibrio indicus J2T.</title>
        <authorList>
            <person name="Cao J."/>
            <person name="Maignien L."/>
            <person name="Shao Z."/>
            <person name="Alain K."/>
            <person name="Jebbar M."/>
        </authorList>
    </citation>
    <scope>NUCLEOTIDE SEQUENCE</scope>
    <source>
        <strain evidence="2">DSM 21893</strain>
    </source>
</reference>
<name>A0AAV4ZBB9_9HYPH</name>
<sequence length="175" mass="18860">MATFVNLRLTIEQAAAISKACEMMTRLGIGQIEHLAEEVRWGSILPYTTAPDPDVAFNADRCDRVSDLCHAIKHELGFARSASRGIGHGHNPMHVRRAYEVQKVIDKALAEHRNPNPEFRGVHYDGLGPRYTSDPAPEAVVDVALALPASAIEGGTEPTLPESLSASGARNNGAL</sequence>
<evidence type="ECO:0000313" key="3">
    <source>
        <dbReference type="Proteomes" id="UP001055307"/>
    </source>
</evidence>
<feature type="compositionally biased region" description="Polar residues" evidence="1">
    <location>
        <begin position="162"/>
        <end position="175"/>
    </location>
</feature>
<feature type="region of interest" description="Disordered" evidence="1">
    <location>
        <begin position="154"/>
        <end position="175"/>
    </location>
</feature>
<dbReference type="EMBL" id="BPQF01000019">
    <property type="protein sequence ID" value="GJD41272.1"/>
    <property type="molecule type" value="Genomic_DNA"/>
</dbReference>